<evidence type="ECO:0000313" key="5">
    <source>
        <dbReference type="EMBL" id="KAK9903265.1"/>
    </source>
</evidence>
<dbReference type="PANTHER" id="PTHR12354:SF1">
    <property type="entry name" value="INTERFERON-RELATED DEVELOPMENTAL REGULATOR 1"/>
    <property type="match status" value="1"/>
</dbReference>
<dbReference type="Pfam" id="PF04836">
    <property type="entry name" value="IFRD_C"/>
    <property type="match status" value="1"/>
</dbReference>
<evidence type="ECO:0000259" key="3">
    <source>
        <dbReference type="Pfam" id="PF04836"/>
    </source>
</evidence>
<evidence type="ECO:0000256" key="1">
    <source>
        <dbReference type="ARBA" id="ARBA00008828"/>
    </source>
</evidence>
<feature type="compositionally biased region" description="Basic and acidic residues" evidence="2">
    <location>
        <begin position="11"/>
        <end position="21"/>
    </location>
</feature>
<sequence>MAKKKGGRRRERVDSGDERLDSTSCASTSTLASLRDLENNDLQLLEDGDPFDRCIDALYERRASTRERALEGLVALLGIQYLYDRAVDRQGTLSSLAIRSVRYGSPGEAALAARVLGLLSLTLGAGNDSERLLEEARPVLEQASKAGKSSALKSMAAEALAVTAFVGVEDPAVLDEVMVHLKGLWKGVAVVAAASIRSWALLLSTLPSHRLAAPYVEASLAALAERLYSEATEVRAAAGEAIALLYDAAGLAELEGDSGEDSGAETPLASGGKRSPGMEEVVARMKDLATNRGDALRRSKKSRASLRSTFRELCSSVEGGMVAESRIKLRCGDILVVDTARGAMQLAALRRFLAEGFQAHLQHNTLLHQVFDFEPLLERERLTAVERRLFRSPGSAASKWRTQDRNSARAATAAYKGAMMAGGEE</sequence>
<dbReference type="InterPro" id="IPR016024">
    <property type="entry name" value="ARM-type_fold"/>
</dbReference>
<gene>
    <name evidence="5" type="ORF">WJX75_001170</name>
</gene>
<feature type="compositionally biased region" description="Basic residues" evidence="2">
    <location>
        <begin position="1"/>
        <end position="10"/>
    </location>
</feature>
<feature type="domain" description="Interferon-related developmental regulator C-terminal" evidence="3">
    <location>
        <begin position="364"/>
        <end position="409"/>
    </location>
</feature>
<keyword evidence="6" id="KW-1185">Reference proteome</keyword>
<reference evidence="5 6" key="1">
    <citation type="journal article" date="2024" name="Nat. Commun.">
        <title>Phylogenomics reveals the evolutionary origins of lichenization in chlorophyte algae.</title>
        <authorList>
            <person name="Puginier C."/>
            <person name="Libourel C."/>
            <person name="Otte J."/>
            <person name="Skaloud P."/>
            <person name="Haon M."/>
            <person name="Grisel S."/>
            <person name="Petersen M."/>
            <person name="Berrin J.G."/>
            <person name="Delaux P.M."/>
            <person name="Dal Grande F."/>
            <person name="Keller J."/>
        </authorList>
    </citation>
    <scope>NUCLEOTIDE SEQUENCE [LARGE SCALE GENOMIC DNA]</scope>
    <source>
        <strain evidence="5 6">SAG 216-7</strain>
    </source>
</reference>
<comment type="caution">
    <text evidence="5">The sequence shown here is derived from an EMBL/GenBank/DDBJ whole genome shotgun (WGS) entry which is preliminary data.</text>
</comment>
<comment type="similarity">
    <text evidence="1">Belongs to the IFRD family.</text>
</comment>
<dbReference type="InterPro" id="IPR007701">
    <property type="entry name" value="Interferon-rel_develop_reg_N"/>
</dbReference>
<feature type="domain" description="Interferon-related developmental regulator N-terminal" evidence="4">
    <location>
        <begin position="24"/>
        <end position="318"/>
    </location>
</feature>
<accession>A0ABR2YDP9</accession>
<evidence type="ECO:0000259" key="4">
    <source>
        <dbReference type="Pfam" id="PF05004"/>
    </source>
</evidence>
<dbReference type="EMBL" id="JALJOT010000014">
    <property type="protein sequence ID" value="KAK9903265.1"/>
    <property type="molecule type" value="Genomic_DNA"/>
</dbReference>
<evidence type="ECO:0000313" key="6">
    <source>
        <dbReference type="Proteomes" id="UP001491310"/>
    </source>
</evidence>
<dbReference type="Proteomes" id="UP001491310">
    <property type="component" value="Unassembled WGS sequence"/>
</dbReference>
<dbReference type="PANTHER" id="PTHR12354">
    <property type="entry name" value="INTERFERON-RELATED DEVELOPMENTAL REGULATOR"/>
    <property type="match status" value="1"/>
</dbReference>
<evidence type="ECO:0008006" key="7">
    <source>
        <dbReference type="Google" id="ProtNLM"/>
    </source>
</evidence>
<dbReference type="InterPro" id="IPR006921">
    <property type="entry name" value="Interferon-rel_develop_reg_C"/>
</dbReference>
<protein>
    <recommendedName>
        <fullName evidence="7">Interferon-related developmental regulator N-terminal domain-containing protein</fullName>
    </recommendedName>
</protein>
<dbReference type="SUPFAM" id="SSF48371">
    <property type="entry name" value="ARM repeat"/>
    <property type="match status" value="1"/>
</dbReference>
<dbReference type="InterPro" id="IPR039777">
    <property type="entry name" value="IFRD"/>
</dbReference>
<feature type="region of interest" description="Disordered" evidence="2">
    <location>
        <begin position="1"/>
        <end position="24"/>
    </location>
</feature>
<feature type="region of interest" description="Disordered" evidence="2">
    <location>
        <begin position="256"/>
        <end position="276"/>
    </location>
</feature>
<name>A0ABR2YDP9_9CHLO</name>
<organism evidence="5 6">
    <name type="scientific">Coccomyxa subellipsoidea</name>
    <dbReference type="NCBI Taxonomy" id="248742"/>
    <lineage>
        <taxon>Eukaryota</taxon>
        <taxon>Viridiplantae</taxon>
        <taxon>Chlorophyta</taxon>
        <taxon>core chlorophytes</taxon>
        <taxon>Trebouxiophyceae</taxon>
        <taxon>Trebouxiophyceae incertae sedis</taxon>
        <taxon>Coccomyxaceae</taxon>
        <taxon>Coccomyxa</taxon>
    </lineage>
</organism>
<dbReference type="Pfam" id="PF05004">
    <property type="entry name" value="IFRD"/>
    <property type="match status" value="1"/>
</dbReference>
<evidence type="ECO:0000256" key="2">
    <source>
        <dbReference type="SAM" id="MobiDB-lite"/>
    </source>
</evidence>
<proteinExistence type="inferred from homology"/>